<dbReference type="PROSITE" id="PS51257">
    <property type="entry name" value="PROKAR_LIPOPROTEIN"/>
    <property type="match status" value="1"/>
</dbReference>
<comment type="caution">
    <text evidence="2">The sequence shown here is derived from an EMBL/GenBank/DDBJ whole genome shotgun (WGS) entry which is preliminary data.</text>
</comment>
<dbReference type="Proteomes" id="UP000249165">
    <property type="component" value="Unassembled WGS sequence"/>
</dbReference>
<dbReference type="RefSeq" id="WP_009502610.1">
    <property type="nucleotide sequence ID" value="NZ_LIGK01000065.1"/>
</dbReference>
<dbReference type="EMBL" id="QLMG01000100">
    <property type="protein sequence ID" value="RAK07439.1"/>
    <property type="molecule type" value="Genomic_DNA"/>
</dbReference>
<evidence type="ECO:0000313" key="2">
    <source>
        <dbReference type="EMBL" id="RAK07439.1"/>
    </source>
</evidence>
<accession>A0A327XN65</accession>
<gene>
    <name evidence="2" type="ORF">ATI53_11002</name>
</gene>
<name>A0A327XN65_9RHOB</name>
<feature type="chain" id="PRO_5016330202" description="Excinuclease ABC subunit B" evidence="1">
    <location>
        <begin position="20"/>
        <end position="127"/>
    </location>
</feature>
<keyword evidence="1" id="KW-0732">Signal</keyword>
<evidence type="ECO:0000256" key="1">
    <source>
        <dbReference type="SAM" id="SignalP"/>
    </source>
</evidence>
<reference evidence="2 3" key="1">
    <citation type="submission" date="2018-06" db="EMBL/GenBank/DDBJ databases">
        <title>Genomic Encyclopedia of Archaeal and Bacterial Type Strains, Phase II (KMG-II): from individual species to whole genera.</title>
        <authorList>
            <person name="Goeker M."/>
        </authorList>
    </citation>
    <scope>NUCLEOTIDE SEQUENCE [LARGE SCALE GENOMIC DNA]</scope>
    <source>
        <strain evidence="2 3">DSM 22011</strain>
    </source>
</reference>
<dbReference type="AlphaFoldDB" id="A0A327XN65"/>
<proteinExistence type="predicted"/>
<evidence type="ECO:0000313" key="3">
    <source>
        <dbReference type="Proteomes" id="UP000249165"/>
    </source>
</evidence>
<protein>
    <recommendedName>
        <fullName evidence="4">Excinuclease ABC subunit B</fullName>
    </recommendedName>
</protein>
<evidence type="ECO:0008006" key="4">
    <source>
        <dbReference type="Google" id="ProtNLM"/>
    </source>
</evidence>
<dbReference type="OrthoDB" id="7875456at2"/>
<organism evidence="2 3">
    <name type="scientific">Salipiger aestuarii</name>
    <dbReference type="NCBI Taxonomy" id="568098"/>
    <lineage>
        <taxon>Bacteria</taxon>
        <taxon>Pseudomonadati</taxon>
        <taxon>Pseudomonadota</taxon>
        <taxon>Alphaproteobacteria</taxon>
        <taxon>Rhodobacterales</taxon>
        <taxon>Roseobacteraceae</taxon>
        <taxon>Salipiger</taxon>
    </lineage>
</organism>
<feature type="signal peptide" evidence="1">
    <location>
        <begin position="1"/>
        <end position="19"/>
    </location>
</feature>
<sequence length="127" mass="14225">MRHALAIPVLALLMLAACATPREACLTDAAAPWRSAMRESERIAKDLARGYTFETKFERRRVYGTCRTSEGHRYSCWDTQTEPVTRRVPVDRAALTTRLAELQQALPALRAAANTDAAQCRATYPEE</sequence>
<keyword evidence="3" id="KW-1185">Reference proteome</keyword>